<dbReference type="GeneID" id="63027180"/>
<accession>A0A7T1KSB8</accession>
<keyword evidence="2" id="KW-1185">Reference proteome</keyword>
<dbReference type="KEGG" id="vg:63027180"/>
<evidence type="ECO:0000313" key="1">
    <source>
        <dbReference type="EMBL" id="QPO17146.1"/>
    </source>
</evidence>
<evidence type="ECO:0000313" key="2">
    <source>
        <dbReference type="Proteomes" id="UP000594820"/>
    </source>
</evidence>
<sequence>MKLHYQLPAPAVPIDREGSSSGWATQQPAQLVTIAEAVRAPQIGEHIEHDLKVYVVESILWYSLDLTEALVILK</sequence>
<name>A0A7T1KSB8_9CAUD</name>
<gene>
    <name evidence="1" type="primary">68</name>
    <name evidence="1" type="ORF">SEA_LILBEANIE_68</name>
</gene>
<reference evidence="1 2" key="1">
    <citation type="submission" date="2020-12" db="EMBL/GenBank/DDBJ databases">
        <authorList>
            <person name="Mahalingham V.A."/>
            <person name="Abad L.A."/>
            <person name="Dennis E.A."/>
            <person name="Alston T.C."/>
            <person name="Buckley J.R."/>
            <person name="Cao N.T."/>
            <person name="Cole K.B."/>
            <person name="Davis H.C."/>
            <person name="Fisher D.E."/>
            <person name="Jennings A.R."/>
            <person name="Litwin A.R."/>
            <person name="McCartney J.B."/>
            <person name="Mitchell K.E."/>
            <person name="Nasser J.B."/>
            <person name="Paudel P."/>
            <person name="Richoux S.A."/>
            <person name="Sisung K.L."/>
            <person name="Smith M.L."/>
            <person name="Sonnier C.R."/>
            <person name="Underwood K.G."/>
            <person name="Hunter C.W."/>
            <person name="Gottschalck B.A."/>
            <person name="Wiggina Z.F."/>
            <person name="Spears T.J."/>
            <person name="Hancock A.M."/>
            <person name="Gissendanner C.R."/>
            <person name="Findley A.M."/>
            <person name="Garlena R.A."/>
            <person name="Russell D.A."/>
            <person name="Jacobs-Sera D."/>
            <person name="Hatfull G.F."/>
        </authorList>
    </citation>
    <scope>NUCLEOTIDE SEQUENCE [LARGE SCALE GENOMIC DNA]</scope>
</reference>
<dbReference type="Proteomes" id="UP000594820">
    <property type="component" value="Segment"/>
</dbReference>
<protein>
    <submittedName>
        <fullName evidence="1">Uncharacterized protein</fullName>
    </submittedName>
</protein>
<dbReference type="RefSeq" id="YP_010002629.1">
    <property type="nucleotide sequence ID" value="NC_053246.1"/>
</dbReference>
<dbReference type="EMBL" id="MW314850">
    <property type="protein sequence ID" value="QPO17146.1"/>
    <property type="molecule type" value="Genomic_DNA"/>
</dbReference>
<organism evidence="1 2">
    <name type="scientific">Gordonia phage Lilbeanie</name>
    <dbReference type="NCBI Taxonomy" id="2794947"/>
    <lineage>
        <taxon>Viruses</taxon>
        <taxon>Duplodnaviria</taxon>
        <taxon>Heunggongvirae</taxon>
        <taxon>Uroviricota</taxon>
        <taxon>Caudoviricetes</taxon>
        <taxon>Stackebrandtviridae</taxon>
        <taxon>Lilbeanievirus</taxon>
        <taxon>Lilbeanievirus lilbeanie</taxon>
    </lineage>
</organism>
<proteinExistence type="predicted"/>